<accession>D7SW32</accession>
<organism evidence="1 2">
    <name type="scientific">Vitis vinifera</name>
    <name type="common">Grape</name>
    <dbReference type="NCBI Taxonomy" id="29760"/>
    <lineage>
        <taxon>Eukaryota</taxon>
        <taxon>Viridiplantae</taxon>
        <taxon>Streptophyta</taxon>
        <taxon>Embryophyta</taxon>
        <taxon>Tracheophyta</taxon>
        <taxon>Spermatophyta</taxon>
        <taxon>Magnoliopsida</taxon>
        <taxon>eudicotyledons</taxon>
        <taxon>Gunneridae</taxon>
        <taxon>Pentapetalae</taxon>
        <taxon>rosids</taxon>
        <taxon>Vitales</taxon>
        <taxon>Vitaceae</taxon>
        <taxon>Viteae</taxon>
        <taxon>Vitis</taxon>
    </lineage>
</organism>
<reference evidence="2" key="1">
    <citation type="journal article" date="2007" name="Nature">
        <title>The grapevine genome sequence suggests ancestral hexaploidization in major angiosperm phyla.</title>
        <authorList>
            <consortium name="The French-Italian Public Consortium for Grapevine Genome Characterization."/>
            <person name="Jaillon O."/>
            <person name="Aury J.-M."/>
            <person name="Noel B."/>
            <person name="Policriti A."/>
            <person name="Clepet C."/>
            <person name="Casagrande A."/>
            <person name="Choisne N."/>
            <person name="Aubourg S."/>
            <person name="Vitulo N."/>
            <person name="Jubin C."/>
            <person name="Vezzi A."/>
            <person name="Legeai F."/>
            <person name="Hugueney P."/>
            <person name="Dasilva C."/>
            <person name="Horner D."/>
            <person name="Mica E."/>
            <person name="Jublot D."/>
            <person name="Poulain J."/>
            <person name="Bruyere C."/>
            <person name="Billault A."/>
            <person name="Segurens B."/>
            <person name="Gouyvenoux M."/>
            <person name="Ugarte E."/>
            <person name="Cattonaro F."/>
            <person name="Anthouard V."/>
            <person name="Vico V."/>
            <person name="Del Fabbro C."/>
            <person name="Alaux M."/>
            <person name="Di Gaspero G."/>
            <person name="Dumas V."/>
            <person name="Felice N."/>
            <person name="Paillard S."/>
            <person name="Juman I."/>
            <person name="Moroldo M."/>
            <person name="Scalabrin S."/>
            <person name="Canaguier A."/>
            <person name="Le Clainche I."/>
            <person name="Malacrida G."/>
            <person name="Durand E."/>
            <person name="Pesole G."/>
            <person name="Laucou V."/>
            <person name="Chatelet P."/>
            <person name="Merdinoglu D."/>
            <person name="Delledonne M."/>
            <person name="Pezzotti M."/>
            <person name="Lecharny A."/>
            <person name="Scarpelli C."/>
            <person name="Artiguenave F."/>
            <person name="Pe M.E."/>
            <person name="Valle G."/>
            <person name="Morgante M."/>
            <person name="Caboche M."/>
            <person name="Adam-Blondon A.-F."/>
            <person name="Weissenbach J."/>
            <person name="Quetier F."/>
            <person name="Wincker P."/>
        </authorList>
    </citation>
    <scope>NUCLEOTIDE SEQUENCE [LARGE SCALE GENOMIC DNA]</scope>
    <source>
        <strain evidence="2">cv. Pinot noir / PN40024</strain>
    </source>
</reference>
<dbReference type="InParanoid" id="D7SW32"/>
<keyword evidence="2" id="KW-1185">Reference proteome</keyword>
<evidence type="ECO:0000313" key="2">
    <source>
        <dbReference type="Proteomes" id="UP000009183"/>
    </source>
</evidence>
<dbReference type="PaxDb" id="29760-VIT_07s0031g01310.t01"/>
<dbReference type="HOGENOM" id="CLU_2946373_0_0_1"/>
<evidence type="ECO:0000313" key="1">
    <source>
        <dbReference type="EMBL" id="CBI21481.3"/>
    </source>
</evidence>
<dbReference type="AlphaFoldDB" id="D7SW32"/>
<name>D7SW32_VITVI</name>
<protein>
    <submittedName>
        <fullName evidence="1">Uncharacterized protein</fullName>
    </submittedName>
</protein>
<gene>
    <name evidence="1" type="ordered locus">VIT_07s0031g01310</name>
</gene>
<dbReference type="Proteomes" id="UP000009183">
    <property type="component" value="Chromosome 7"/>
</dbReference>
<sequence>MRRLREWVAYCRNDLGFGTVSRSFPEVLVCLDCRKLRRKVLQLSLEVIVSVLQVLMCLLC</sequence>
<dbReference type="EMBL" id="FN595233">
    <property type="protein sequence ID" value="CBI21481.3"/>
    <property type="molecule type" value="Genomic_DNA"/>
</dbReference>
<proteinExistence type="predicted"/>